<proteinExistence type="predicted"/>
<protein>
    <submittedName>
        <fullName evidence="1">Uncharacterized protein</fullName>
    </submittedName>
</protein>
<comment type="caution">
    <text evidence="1">The sequence shown here is derived from an EMBL/GenBank/DDBJ whole genome shotgun (WGS) entry which is preliminary data.</text>
</comment>
<gene>
    <name evidence="1" type="ORF">GOP47_0022861</name>
</gene>
<dbReference type="EMBL" id="JABFUD020000022">
    <property type="protein sequence ID" value="KAI5062322.1"/>
    <property type="molecule type" value="Genomic_DNA"/>
</dbReference>
<dbReference type="Proteomes" id="UP000886520">
    <property type="component" value="Chromosome 22"/>
</dbReference>
<evidence type="ECO:0000313" key="2">
    <source>
        <dbReference type="Proteomes" id="UP000886520"/>
    </source>
</evidence>
<accession>A0A9D4U7A5</accession>
<dbReference type="OrthoDB" id="1935899at2759"/>
<reference evidence="1" key="1">
    <citation type="submission" date="2021-01" db="EMBL/GenBank/DDBJ databases">
        <title>Adiantum capillus-veneris genome.</title>
        <authorList>
            <person name="Fang Y."/>
            <person name="Liao Q."/>
        </authorList>
    </citation>
    <scope>NUCLEOTIDE SEQUENCE</scope>
    <source>
        <strain evidence="1">H3</strain>
        <tissue evidence="1">Leaf</tissue>
    </source>
</reference>
<dbReference type="AlphaFoldDB" id="A0A9D4U7A5"/>
<organism evidence="1 2">
    <name type="scientific">Adiantum capillus-veneris</name>
    <name type="common">Maidenhair fern</name>
    <dbReference type="NCBI Taxonomy" id="13818"/>
    <lineage>
        <taxon>Eukaryota</taxon>
        <taxon>Viridiplantae</taxon>
        <taxon>Streptophyta</taxon>
        <taxon>Embryophyta</taxon>
        <taxon>Tracheophyta</taxon>
        <taxon>Polypodiopsida</taxon>
        <taxon>Polypodiidae</taxon>
        <taxon>Polypodiales</taxon>
        <taxon>Pteridineae</taxon>
        <taxon>Pteridaceae</taxon>
        <taxon>Vittarioideae</taxon>
        <taxon>Adiantum</taxon>
    </lineage>
</organism>
<evidence type="ECO:0000313" key="1">
    <source>
        <dbReference type="EMBL" id="KAI5062322.1"/>
    </source>
</evidence>
<sequence length="337" mass="37968">MFQQQRRHVLAVVVKQRKRGGGAGKVTHLPRFLFHSRRPVRGIPPMFPGLSFNSHSFFSQYHGMCALKKVESPSTSFKETSSWDKMIHRRFTIQIIRSLRTTSDGSYVAAIFSANYEILRKHAPVKPLDSKVFLQNSSKTGSTKESLETIDILELMKGLGEEDVSANFENLHEFSSNLVLPKIKQTSSTILCCKPSDKLHATDVVSANKKTRKQRPKSSSSINLIGSVEDVDMALSARRGITLSPLMSSREVRQHLKKMMVAPFGQTIFDQNIHPHDENGVISIPKCTSIATIDDPLSEKRETLQREIFFKYMFNHNSGSERKNSLFKCGCSSHTDP</sequence>
<name>A0A9D4U7A5_ADICA</name>
<keyword evidence="2" id="KW-1185">Reference proteome</keyword>